<keyword evidence="2" id="KW-1185">Reference proteome</keyword>
<protein>
    <submittedName>
        <fullName evidence="1">Uncharacterized protein</fullName>
    </submittedName>
</protein>
<dbReference type="AlphaFoldDB" id="A0A1I4SZ29"/>
<accession>A0A1I4SZ29</accession>
<sequence>MTYRGIRNFLIQPNGIRLLRGVVCAAPGANTALLFVAGNGSATLSRFALSLDHPTLHPAQLQCLG</sequence>
<dbReference type="Proteomes" id="UP000183287">
    <property type="component" value="Unassembled WGS sequence"/>
</dbReference>
<gene>
    <name evidence="1" type="ORF">SAMN05421863_10454</name>
</gene>
<dbReference type="EMBL" id="FOUB01000045">
    <property type="protein sequence ID" value="SFM69560.1"/>
    <property type="molecule type" value="Genomic_DNA"/>
</dbReference>
<evidence type="ECO:0000313" key="2">
    <source>
        <dbReference type="Proteomes" id="UP000183287"/>
    </source>
</evidence>
<proteinExistence type="predicted"/>
<reference evidence="2" key="1">
    <citation type="submission" date="2016-10" db="EMBL/GenBank/DDBJ databases">
        <authorList>
            <person name="Varghese N."/>
            <person name="Submissions S."/>
        </authorList>
    </citation>
    <scope>NUCLEOTIDE SEQUENCE [LARGE SCALE GENOMIC DNA]</scope>
    <source>
        <strain evidence="2">Nm44</strain>
    </source>
</reference>
<name>A0A1I4SZ29_9PROT</name>
<organism evidence="1 2">
    <name type="scientific">Nitrosomonas communis</name>
    <dbReference type="NCBI Taxonomy" id="44574"/>
    <lineage>
        <taxon>Bacteria</taxon>
        <taxon>Pseudomonadati</taxon>
        <taxon>Pseudomonadota</taxon>
        <taxon>Betaproteobacteria</taxon>
        <taxon>Nitrosomonadales</taxon>
        <taxon>Nitrosomonadaceae</taxon>
        <taxon>Nitrosomonas</taxon>
    </lineage>
</organism>
<evidence type="ECO:0000313" key="1">
    <source>
        <dbReference type="EMBL" id="SFM69560.1"/>
    </source>
</evidence>